<dbReference type="AlphaFoldDB" id="A0A154WEP5"/>
<dbReference type="RefSeq" id="WP_067553357.1">
    <property type="nucleotide sequence ID" value="NZ_LPXN01000066.1"/>
</dbReference>
<keyword evidence="1 4" id="KW-0489">Methyltransferase</keyword>
<dbReference type="Proteomes" id="UP000076400">
    <property type="component" value="Unassembled WGS sequence"/>
</dbReference>
<dbReference type="OrthoDB" id="9793723at2"/>
<comment type="caution">
    <text evidence="4">The sequence shown here is derived from an EMBL/GenBank/DDBJ whole genome shotgun (WGS) entry which is preliminary data.</text>
</comment>
<dbReference type="GO" id="GO:0008757">
    <property type="term" value="F:S-adenosylmethionine-dependent methyltransferase activity"/>
    <property type="evidence" value="ECO:0007669"/>
    <property type="project" value="InterPro"/>
</dbReference>
<dbReference type="Gene3D" id="3.40.50.150">
    <property type="entry name" value="Vaccinia Virus protein VP39"/>
    <property type="match status" value="1"/>
</dbReference>
<protein>
    <submittedName>
        <fullName evidence="4">SAM-dependent methyltransferase</fullName>
    </submittedName>
</protein>
<dbReference type="InterPro" id="IPR029063">
    <property type="entry name" value="SAM-dependent_MTases_sf"/>
</dbReference>
<evidence type="ECO:0000313" key="5">
    <source>
        <dbReference type="Proteomes" id="UP000076400"/>
    </source>
</evidence>
<reference evidence="4 5" key="1">
    <citation type="submission" date="2015-12" db="EMBL/GenBank/DDBJ databases">
        <title>Genome sequence of Oceanibaculum pacificum MCCC 1A02656.</title>
        <authorList>
            <person name="Lu L."/>
            <person name="Lai Q."/>
            <person name="Shao Z."/>
            <person name="Qian P."/>
        </authorList>
    </citation>
    <scope>NUCLEOTIDE SEQUENCE [LARGE SCALE GENOMIC DNA]</scope>
    <source>
        <strain evidence="4 5">MCCC 1A02656</strain>
    </source>
</reference>
<keyword evidence="2 4" id="KW-0808">Transferase</keyword>
<dbReference type="InterPro" id="IPR050602">
    <property type="entry name" value="Malonyl-ACP_OMT"/>
</dbReference>
<dbReference type="InterPro" id="IPR013216">
    <property type="entry name" value="Methyltransf_11"/>
</dbReference>
<dbReference type="STRING" id="580166.AUP43_17765"/>
<organism evidence="4 5">
    <name type="scientific">Oceanibaculum pacificum</name>
    <dbReference type="NCBI Taxonomy" id="580166"/>
    <lineage>
        <taxon>Bacteria</taxon>
        <taxon>Pseudomonadati</taxon>
        <taxon>Pseudomonadota</taxon>
        <taxon>Alphaproteobacteria</taxon>
        <taxon>Rhodospirillales</taxon>
        <taxon>Oceanibaculaceae</taxon>
        <taxon>Oceanibaculum</taxon>
    </lineage>
</organism>
<dbReference type="PANTHER" id="PTHR13090">
    <property type="entry name" value="ARGININE-HYDROXYLASE NDUFAF5, MITOCHONDRIAL"/>
    <property type="match status" value="1"/>
</dbReference>
<dbReference type="EMBL" id="LPXN01000066">
    <property type="protein sequence ID" value="KZD11998.1"/>
    <property type="molecule type" value="Genomic_DNA"/>
</dbReference>
<feature type="domain" description="Methyltransferase type 11" evidence="3">
    <location>
        <begin position="53"/>
        <end position="143"/>
    </location>
</feature>
<proteinExistence type="predicted"/>
<accession>A0A154WEP5</accession>
<name>A0A154WEP5_9PROT</name>
<keyword evidence="5" id="KW-1185">Reference proteome</keyword>
<evidence type="ECO:0000259" key="3">
    <source>
        <dbReference type="Pfam" id="PF08241"/>
    </source>
</evidence>
<evidence type="ECO:0000256" key="2">
    <source>
        <dbReference type="ARBA" id="ARBA00022679"/>
    </source>
</evidence>
<dbReference type="SUPFAM" id="SSF53335">
    <property type="entry name" value="S-adenosyl-L-methionine-dependent methyltransferases"/>
    <property type="match status" value="1"/>
</dbReference>
<gene>
    <name evidence="4" type="ORF">AUP43_17765</name>
</gene>
<evidence type="ECO:0000256" key="1">
    <source>
        <dbReference type="ARBA" id="ARBA00022603"/>
    </source>
</evidence>
<sequence>MSDTMMVFDRRAVRAQRDRAAPAYGAFGFLKQEISQRLAERLDGINRRFPLAVDLGCHLGAMGDALAGRGGIERLVQADLSPAMARAAAGAGRPTLAADEEALPFAPGSLDLVTSCLSLHWVNDLPGALLQISQALKPDGLFLGAMLGGTTLVELREVMTQAEIDVEGGLSPRLSPFADLRDAGGLLQRAGFALPVVDSDWLTVTYENALALMRDLRGMGETNAHLQRRRHFTRRATLLRAAELYQERFADADGRISATFQVLYLTAWTPHAAQPQPMRRGSATARLADALGAVEVKPH</sequence>
<dbReference type="CDD" id="cd02440">
    <property type="entry name" value="AdoMet_MTases"/>
    <property type="match status" value="1"/>
</dbReference>
<dbReference type="GO" id="GO:0032259">
    <property type="term" value="P:methylation"/>
    <property type="evidence" value="ECO:0007669"/>
    <property type="project" value="UniProtKB-KW"/>
</dbReference>
<dbReference type="PANTHER" id="PTHR13090:SF1">
    <property type="entry name" value="ARGININE-HYDROXYLASE NDUFAF5, MITOCHONDRIAL"/>
    <property type="match status" value="1"/>
</dbReference>
<evidence type="ECO:0000313" key="4">
    <source>
        <dbReference type="EMBL" id="KZD11998.1"/>
    </source>
</evidence>
<dbReference type="Pfam" id="PF08241">
    <property type="entry name" value="Methyltransf_11"/>
    <property type="match status" value="1"/>
</dbReference>